<keyword evidence="1" id="KW-1133">Transmembrane helix</keyword>
<dbReference type="EMBL" id="LSKU01000001">
    <property type="protein sequence ID" value="KXG43731.1"/>
    <property type="molecule type" value="Genomic_DNA"/>
</dbReference>
<feature type="transmembrane region" description="Helical" evidence="1">
    <location>
        <begin position="6"/>
        <end position="30"/>
    </location>
</feature>
<gene>
    <name evidence="2" type="ORF">U473_06670</name>
</gene>
<evidence type="ECO:0000313" key="2">
    <source>
        <dbReference type="EMBL" id="KXG43731.1"/>
    </source>
</evidence>
<protein>
    <submittedName>
        <fullName evidence="2">Uncharacterized protein</fullName>
    </submittedName>
</protein>
<evidence type="ECO:0000313" key="3">
    <source>
        <dbReference type="Proteomes" id="UP000070352"/>
    </source>
</evidence>
<evidence type="ECO:0000256" key="1">
    <source>
        <dbReference type="SAM" id="Phobius"/>
    </source>
</evidence>
<comment type="caution">
    <text evidence="2">The sequence shown here is derived from an EMBL/GenBank/DDBJ whole genome shotgun (WGS) entry which is preliminary data.</text>
</comment>
<proteinExistence type="predicted"/>
<sequence length="85" mass="9827">MIMQGWLALIIYVILVISSIAAWINTKIILEEIDKIKKHIGMPEEKPIDSLISYDNLNDDKKKVMKKSDYNESLVFSQAFSVFYS</sequence>
<name>A0A135L466_9BACI</name>
<keyword evidence="1" id="KW-0472">Membrane</keyword>
<organism evidence="2 3">
    <name type="scientific">Tepidibacillus decaturensis</name>
    <dbReference type="NCBI Taxonomy" id="1413211"/>
    <lineage>
        <taxon>Bacteria</taxon>
        <taxon>Bacillati</taxon>
        <taxon>Bacillota</taxon>
        <taxon>Bacilli</taxon>
        <taxon>Bacillales</taxon>
        <taxon>Bacillaceae</taxon>
        <taxon>Tepidibacillus</taxon>
    </lineage>
</organism>
<reference evidence="2 3" key="1">
    <citation type="submission" date="2016-02" db="EMBL/GenBank/DDBJ databases">
        <title>Draft Genome for Tepidibacillus decaturensis nov. sp. Strain Z9, an Anaerobic, Moderately Thermophilic and Heterotrophic Bacterium from Deep Subsurface of the Illinois Basin, USA.</title>
        <authorList>
            <person name="Dong Y."/>
            <person name="Chang J.Y."/>
            <person name="Sanford R."/>
            <person name="Fouke B.W."/>
        </authorList>
    </citation>
    <scope>NUCLEOTIDE SEQUENCE [LARGE SCALE GENOMIC DNA]</scope>
    <source>
        <strain evidence="2 3">Z9</strain>
    </source>
</reference>
<keyword evidence="1" id="KW-0812">Transmembrane</keyword>
<dbReference type="AlphaFoldDB" id="A0A135L466"/>
<dbReference type="Proteomes" id="UP000070352">
    <property type="component" value="Unassembled WGS sequence"/>
</dbReference>
<accession>A0A135L466</accession>
<keyword evidence="3" id="KW-1185">Reference proteome</keyword>